<sequence>MSRATFTGRPASTGTALGRAHRTDRVHAATLPQRSTGDPVRQIGDAFDAVHRRMLDLAESLRSQGQPEQADIMEVAGYIAADPDLRAAAVRHAEQGDPATVAISQAVHTYATALSHLDDATLAERATDVRQIGRRALAWLHGDTDTDHQGPLVLFAHEIGAADLLEPHAPVVAAVSVTGGPNSHAAIVARSLGIPLLLGVVPAALDVPDGAEVLVDDGQVVVCPDEDERRAALSTMDQARARRVELRTQRDLASQTSDGHTVVLRANIATPADARAAVDARCDGVGLLRTELPFLDAATWPSFGQHTAALVPVFRQLAGRPVTVRTLDYADDKLPPFLGSSRIGRGLPLMLAAPEAFTDQFRAILTAGAATDLRIMIPMVADADELRACRDLLDKAAAQTGVTPPPLGAMIELPEAVANIDQIAATAGFLSIGSNDLTCQILGLDRRDPVATPP</sequence>
<organism evidence="13 14">
    <name type="scientific">Lentzea tibetensis</name>
    <dbReference type="NCBI Taxonomy" id="2591470"/>
    <lineage>
        <taxon>Bacteria</taxon>
        <taxon>Bacillati</taxon>
        <taxon>Actinomycetota</taxon>
        <taxon>Actinomycetes</taxon>
        <taxon>Pseudonocardiales</taxon>
        <taxon>Pseudonocardiaceae</taxon>
        <taxon>Lentzea</taxon>
    </lineage>
</organism>
<dbReference type="PANTHER" id="PTHR46244">
    <property type="entry name" value="PHOSPHOENOLPYRUVATE-PROTEIN PHOSPHOTRANSFERASE"/>
    <property type="match status" value="1"/>
</dbReference>
<evidence type="ECO:0000256" key="9">
    <source>
        <dbReference type="SAM" id="MobiDB-lite"/>
    </source>
</evidence>
<evidence type="ECO:0000256" key="1">
    <source>
        <dbReference type="ARBA" id="ARBA00001946"/>
    </source>
</evidence>
<evidence type="ECO:0000256" key="8">
    <source>
        <dbReference type="ARBA" id="ARBA00033235"/>
    </source>
</evidence>
<keyword evidence="14" id="KW-1185">Reference proteome</keyword>
<dbReference type="AlphaFoldDB" id="A0A563EF29"/>
<keyword evidence="7" id="KW-0460">Magnesium</keyword>
<comment type="similarity">
    <text evidence="2">Belongs to the PEP-utilizing enzyme family.</text>
</comment>
<evidence type="ECO:0000256" key="5">
    <source>
        <dbReference type="ARBA" id="ARBA00022723"/>
    </source>
</evidence>
<dbReference type="PANTHER" id="PTHR46244:SF3">
    <property type="entry name" value="PHOSPHOENOLPYRUVATE-PROTEIN PHOSPHOTRANSFERASE"/>
    <property type="match status" value="1"/>
</dbReference>
<evidence type="ECO:0000256" key="7">
    <source>
        <dbReference type="ARBA" id="ARBA00022842"/>
    </source>
</evidence>
<feature type="domain" description="Phosphotransferase system enzyme I N-terminal" evidence="12">
    <location>
        <begin position="7"/>
        <end position="125"/>
    </location>
</feature>
<dbReference type="InterPro" id="IPR036637">
    <property type="entry name" value="Phosphohistidine_dom_sf"/>
</dbReference>
<dbReference type="InterPro" id="IPR036618">
    <property type="entry name" value="PtsI_HPr-bd_sf"/>
</dbReference>
<name>A0A563EF29_9PSEU</name>
<dbReference type="GO" id="GO:0009401">
    <property type="term" value="P:phosphoenolpyruvate-dependent sugar phosphotransferase system"/>
    <property type="evidence" value="ECO:0007669"/>
    <property type="project" value="InterPro"/>
</dbReference>
<dbReference type="InterPro" id="IPR018274">
    <property type="entry name" value="PEP_util_AS"/>
</dbReference>
<accession>A0A563EF29</accession>
<dbReference type="EMBL" id="VOBR01000058">
    <property type="protein sequence ID" value="TWP43825.1"/>
    <property type="molecule type" value="Genomic_DNA"/>
</dbReference>
<dbReference type="SUPFAM" id="SSF51621">
    <property type="entry name" value="Phosphoenolpyruvate/pyruvate domain"/>
    <property type="match status" value="1"/>
</dbReference>
<comment type="caution">
    <text evidence="13">The sequence shown here is derived from an EMBL/GenBank/DDBJ whole genome shotgun (WGS) entry which is preliminary data.</text>
</comment>
<dbReference type="InterPro" id="IPR040442">
    <property type="entry name" value="Pyrv_kinase-like_dom_sf"/>
</dbReference>
<dbReference type="InterPro" id="IPR015813">
    <property type="entry name" value="Pyrv/PenolPyrv_kinase-like_dom"/>
</dbReference>
<dbReference type="OrthoDB" id="9765468at2"/>
<dbReference type="SUPFAM" id="SSF47831">
    <property type="entry name" value="Enzyme I of the PEP:sugar phosphotransferase system HPr-binding (sub)domain"/>
    <property type="match status" value="1"/>
</dbReference>
<dbReference type="Pfam" id="PF05524">
    <property type="entry name" value="PEP-utilisers_N"/>
    <property type="match status" value="1"/>
</dbReference>
<dbReference type="Pfam" id="PF02896">
    <property type="entry name" value="PEP-utilizers_C"/>
    <property type="match status" value="1"/>
</dbReference>
<proteinExistence type="inferred from homology"/>
<feature type="domain" description="PEP-utilising enzyme mobile" evidence="10">
    <location>
        <begin position="152"/>
        <end position="216"/>
    </location>
</feature>
<reference evidence="13 14" key="1">
    <citation type="submission" date="2019-07" db="EMBL/GenBank/DDBJ databases">
        <title>Lentzea xizangensis sp. nov., isolated from Qinghai-Tibetan Plateau Soils.</title>
        <authorList>
            <person name="Huang J."/>
        </authorList>
    </citation>
    <scope>NUCLEOTIDE SEQUENCE [LARGE SCALE GENOMIC DNA]</scope>
    <source>
        <strain evidence="13 14">FXJ1.1311</strain>
    </source>
</reference>
<keyword evidence="5" id="KW-0479">Metal-binding</keyword>
<keyword evidence="6" id="KW-0418">Kinase</keyword>
<evidence type="ECO:0000259" key="11">
    <source>
        <dbReference type="Pfam" id="PF02896"/>
    </source>
</evidence>
<evidence type="ECO:0000256" key="4">
    <source>
        <dbReference type="ARBA" id="ARBA00022679"/>
    </source>
</evidence>
<protein>
    <recommendedName>
        <fullName evidence="3">Phosphoenolpyruvate-protein phosphotransferase</fullName>
    </recommendedName>
    <alternativeName>
        <fullName evidence="8">Phosphotransferase system, enzyme I</fullName>
    </alternativeName>
</protein>
<feature type="region of interest" description="Disordered" evidence="9">
    <location>
        <begin position="1"/>
        <end position="22"/>
    </location>
</feature>
<dbReference type="GO" id="GO:0046872">
    <property type="term" value="F:metal ion binding"/>
    <property type="evidence" value="ECO:0007669"/>
    <property type="project" value="UniProtKB-KW"/>
</dbReference>
<dbReference type="InterPro" id="IPR050499">
    <property type="entry name" value="PEP-utilizing_PTS_enzyme"/>
</dbReference>
<evidence type="ECO:0000256" key="6">
    <source>
        <dbReference type="ARBA" id="ARBA00022777"/>
    </source>
</evidence>
<keyword evidence="13" id="KW-0670">Pyruvate</keyword>
<dbReference type="GO" id="GO:0016301">
    <property type="term" value="F:kinase activity"/>
    <property type="evidence" value="ECO:0007669"/>
    <property type="project" value="UniProtKB-KW"/>
</dbReference>
<dbReference type="Proteomes" id="UP000316639">
    <property type="component" value="Unassembled WGS sequence"/>
</dbReference>
<evidence type="ECO:0000313" key="14">
    <source>
        <dbReference type="Proteomes" id="UP000316639"/>
    </source>
</evidence>
<dbReference type="PROSITE" id="PS00370">
    <property type="entry name" value="PEP_ENZYMES_PHOS_SITE"/>
    <property type="match status" value="1"/>
</dbReference>
<dbReference type="InterPro" id="IPR008279">
    <property type="entry name" value="PEP-util_enz_mobile_dom"/>
</dbReference>
<feature type="domain" description="PEP-utilising enzyme C-terminal" evidence="11">
    <location>
        <begin position="246"/>
        <end position="449"/>
    </location>
</feature>
<gene>
    <name evidence="13" type="ORF">FKR81_42055</name>
</gene>
<dbReference type="RefSeq" id="WP_146361048.1">
    <property type="nucleotide sequence ID" value="NZ_VOBR01000058.1"/>
</dbReference>
<evidence type="ECO:0000256" key="3">
    <source>
        <dbReference type="ARBA" id="ARBA00016544"/>
    </source>
</evidence>
<dbReference type="Pfam" id="PF00391">
    <property type="entry name" value="PEP-utilizers"/>
    <property type="match status" value="1"/>
</dbReference>
<evidence type="ECO:0000313" key="13">
    <source>
        <dbReference type="EMBL" id="TWP43825.1"/>
    </source>
</evidence>
<dbReference type="InterPro" id="IPR000121">
    <property type="entry name" value="PEP_util_C"/>
</dbReference>
<evidence type="ECO:0000259" key="12">
    <source>
        <dbReference type="Pfam" id="PF05524"/>
    </source>
</evidence>
<evidence type="ECO:0000259" key="10">
    <source>
        <dbReference type="Pfam" id="PF00391"/>
    </source>
</evidence>
<evidence type="ECO:0000256" key="2">
    <source>
        <dbReference type="ARBA" id="ARBA00007837"/>
    </source>
</evidence>
<dbReference type="Gene3D" id="3.20.20.60">
    <property type="entry name" value="Phosphoenolpyruvate-binding domains"/>
    <property type="match status" value="1"/>
</dbReference>
<dbReference type="Gene3D" id="3.50.30.10">
    <property type="entry name" value="Phosphohistidine domain"/>
    <property type="match status" value="1"/>
</dbReference>
<dbReference type="SUPFAM" id="SSF52009">
    <property type="entry name" value="Phosphohistidine domain"/>
    <property type="match status" value="1"/>
</dbReference>
<comment type="cofactor">
    <cofactor evidence="1">
        <name>Mg(2+)</name>
        <dbReference type="ChEBI" id="CHEBI:18420"/>
    </cofactor>
</comment>
<dbReference type="Gene3D" id="1.10.274.10">
    <property type="entry name" value="PtsI, HPr-binding domain"/>
    <property type="match status" value="1"/>
</dbReference>
<dbReference type="InterPro" id="IPR008731">
    <property type="entry name" value="PTS_EIN"/>
</dbReference>
<keyword evidence="4 13" id="KW-0808">Transferase</keyword>